<dbReference type="SUPFAM" id="SSF48239">
    <property type="entry name" value="Terpenoid cyclases/Protein prenyltransferases"/>
    <property type="match status" value="1"/>
</dbReference>
<dbReference type="Gene3D" id="1.50.10.20">
    <property type="match status" value="1"/>
</dbReference>
<dbReference type="AlphaFoldDB" id="A0A1I2UAB0"/>
<sequence length="406" mass="46269">MTEMTPRETCETALSWAKDRKYAGYDPYDGLNSPILSPFATNWLTRLVAMHGVNKSPVNIRPLLGIDAERNPKGMGLFASAHLRLYSVTGDESHLREAERLLKWLMENTSPTTDQSAWGYNFDWQNARRFFLPAYHPSIVVTVFCGRAFLEHHELTGEEWSLDVARDAAEFIRSEINVESVEGFDAYTYTPYDSFVVINANALAAAFFLRLSTFTDDADLRERALDLFEFVLFAQDESGAWYYSMPASDSHLSHDNFHTGFVLESLQELVESDYATEDAREAYDRGMEFYCRHLFEADGAPKFEHDQSHPYDAHAAAQALITLTKSDDPAADGVATRLYEWTMEHLYDPSGYFYRRVGRVLTDKTPYIRWSQGWMCVALSTLVVEDSELAVERDARPPTELADDAR</sequence>
<reference evidence="2" key="1">
    <citation type="submission" date="2016-10" db="EMBL/GenBank/DDBJ databases">
        <authorList>
            <person name="Varghese N."/>
            <person name="Submissions S."/>
        </authorList>
    </citation>
    <scope>NUCLEOTIDE SEQUENCE [LARGE SCALE GENOMIC DNA]</scope>
    <source>
        <strain evidence="2">CGMCC 1.7739</strain>
    </source>
</reference>
<proteinExistence type="predicted"/>
<dbReference type="EMBL" id="FOOQ01000003">
    <property type="protein sequence ID" value="SFG74018.1"/>
    <property type="molecule type" value="Genomic_DNA"/>
</dbReference>
<accession>A0A1I2UAB0</accession>
<protein>
    <recommendedName>
        <fullName evidence="3">Mannose or cellobiose epimerase, N-acyl-D-glucosamine 2-epimerase family</fullName>
    </recommendedName>
</protein>
<dbReference type="InterPro" id="IPR008930">
    <property type="entry name" value="Terpenoid_cyclase/PrenylTrfase"/>
</dbReference>
<evidence type="ECO:0008006" key="3">
    <source>
        <dbReference type="Google" id="ProtNLM"/>
    </source>
</evidence>
<evidence type="ECO:0000313" key="2">
    <source>
        <dbReference type="Proteomes" id="UP000198876"/>
    </source>
</evidence>
<dbReference type="Proteomes" id="UP000198876">
    <property type="component" value="Unassembled WGS sequence"/>
</dbReference>
<evidence type="ECO:0000313" key="1">
    <source>
        <dbReference type="EMBL" id="SFG74018.1"/>
    </source>
</evidence>
<organism evidence="1 2">
    <name type="scientific">Halopelagius inordinatus</name>
    <dbReference type="NCBI Taxonomy" id="553467"/>
    <lineage>
        <taxon>Archaea</taxon>
        <taxon>Methanobacteriati</taxon>
        <taxon>Methanobacteriota</taxon>
        <taxon>Stenosarchaea group</taxon>
        <taxon>Halobacteria</taxon>
        <taxon>Halobacteriales</taxon>
        <taxon>Haloferacaceae</taxon>
    </lineage>
</organism>
<keyword evidence="2" id="KW-1185">Reference proteome</keyword>
<dbReference type="STRING" id="553467.SAMN04488063_2844"/>
<dbReference type="RefSeq" id="WP_092893223.1">
    <property type="nucleotide sequence ID" value="NZ_FOOQ01000003.1"/>
</dbReference>
<dbReference type="OrthoDB" id="210950at2157"/>
<gene>
    <name evidence="1" type="ORF">SAMN04488063_2844</name>
</gene>
<name>A0A1I2UAB0_9EURY</name>